<dbReference type="EMBL" id="IACJ01161501">
    <property type="protein sequence ID" value="LAA66909.1"/>
    <property type="molecule type" value="Transcribed_RNA"/>
</dbReference>
<dbReference type="EMBL" id="IACJ01161503">
    <property type="protein sequence ID" value="LAA66913.1"/>
    <property type="molecule type" value="Transcribed_RNA"/>
</dbReference>
<evidence type="ECO:0000313" key="1">
    <source>
        <dbReference type="EMBL" id="LAA66909.1"/>
    </source>
</evidence>
<sequence>MEVWLLQEDQPGLQILHKLLSGQAGDTAIRCRQAGHGGLVLGFFKRARYEKAKLPQYHAIKIPRQERQLFHEEKTGTITKKDWVTSWSGDSDGHVPVST</sequence>
<proteinExistence type="predicted"/>
<name>A0A2D4H4L2_MICCO</name>
<reference evidence="1" key="1">
    <citation type="submission" date="2017-07" db="EMBL/GenBank/DDBJ databases">
        <authorList>
            <person name="Mikheyev A."/>
            <person name="Grau M."/>
        </authorList>
    </citation>
    <scope>NUCLEOTIDE SEQUENCE</scope>
    <source>
        <tissue evidence="1">Venom_gland</tissue>
    </source>
</reference>
<organism evidence="1">
    <name type="scientific">Micrurus corallinus</name>
    <name type="common">Brazilian coral snake</name>
    <dbReference type="NCBI Taxonomy" id="54390"/>
    <lineage>
        <taxon>Eukaryota</taxon>
        <taxon>Metazoa</taxon>
        <taxon>Chordata</taxon>
        <taxon>Craniata</taxon>
        <taxon>Vertebrata</taxon>
        <taxon>Euteleostomi</taxon>
        <taxon>Lepidosauria</taxon>
        <taxon>Squamata</taxon>
        <taxon>Bifurcata</taxon>
        <taxon>Unidentata</taxon>
        <taxon>Episquamata</taxon>
        <taxon>Toxicofera</taxon>
        <taxon>Serpentes</taxon>
        <taxon>Colubroidea</taxon>
        <taxon>Elapidae</taxon>
        <taxon>Elapinae</taxon>
        <taxon>Micrurus</taxon>
    </lineage>
</organism>
<accession>A0A2D4H4L2</accession>
<dbReference type="AlphaFoldDB" id="A0A2D4H4L2"/>
<reference evidence="1" key="2">
    <citation type="submission" date="2017-11" db="EMBL/GenBank/DDBJ databases">
        <title>Coralsnake Venomics: Analyses of Venom Gland Transcriptomes and Proteomes of Six Brazilian Taxa.</title>
        <authorList>
            <person name="Aird S.D."/>
            <person name="Jorge da Silva N."/>
            <person name="Qiu L."/>
            <person name="Villar-Briones A."/>
            <person name="Aparecida-Saddi V."/>
            <person name="Campos-Telles M.P."/>
            <person name="Grau M."/>
            <person name="Mikheyev A.S."/>
        </authorList>
    </citation>
    <scope>NUCLEOTIDE SEQUENCE</scope>
    <source>
        <tissue evidence="1">Venom_gland</tissue>
    </source>
</reference>
<protein>
    <submittedName>
        <fullName evidence="1">Uncharacterized protein</fullName>
    </submittedName>
</protein>